<proteinExistence type="predicted"/>
<evidence type="ECO:0000313" key="3">
    <source>
        <dbReference type="EMBL" id="TCM86137.1"/>
    </source>
</evidence>
<evidence type="ECO:0000256" key="1">
    <source>
        <dbReference type="SAM" id="MobiDB-lite"/>
    </source>
</evidence>
<dbReference type="AlphaFoldDB" id="A0A4R1YYH0"/>
<dbReference type="Proteomes" id="UP000295277">
    <property type="component" value="Unassembled WGS sequence"/>
</dbReference>
<evidence type="ECO:0000313" key="4">
    <source>
        <dbReference type="Proteomes" id="UP000295277"/>
    </source>
</evidence>
<gene>
    <name evidence="3" type="ORF">EV216_105102</name>
</gene>
<feature type="region of interest" description="Disordered" evidence="1">
    <location>
        <begin position="73"/>
        <end position="93"/>
    </location>
</feature>
<protein>
    <submittedName>
        <fullName evidence="3">Uncharacterized protein DUF4157</fullName>
    </submittedName>
</protein>
<dbReference type="InterPro" id="IPR025295">
    <property type="entry name" value="eCIS_core_dom"/>
</dbReference>
<sequence>MPPIFASERAVMQRPAPRRFRGHVEADAVDALQHQADRSPAARALAQLQAMADTIQRQGIEEEEELQMKRRADAAGEAMQRVGEEEEPLQGRSVAASGLPTQLRSGIENLSGRDMSGVRVHYNSDRPGAVQAHAFAQGSDIHVAPGQERHLPHEAWHVVQQAEGRVAATCEVAGQPVNDDAALEREADTMGARAIQEGLQRD</sequence>
<comment type="caution">
    <text evidence="3">The sequence shown here is derived from an EMBL/GenBank/DDBJ whole genome shotgun (WGS) entry which is preliminary data.</text>
</comment>
<keyword evidence="4" id="KW-1185">Reference proteome</keyword>
<accession>A0A4R1YYH0</accession>
<feature type="domain" description="eCIS core" evidence="2">
    <location>
        <begin position="99"/>
        <end position="164"/>
    </location>
</feature>
<dbReference type="Pfam" id="PF13699">
    <property type="entry name" value="eCIS_core"/>
    <property type="match status" value="1"/>
</dbReference>
<evidence type="ECO:0000259" key="2">
    <source>
        <dbReference type="Pfam" id="PF13699"/>
    </source>
</evidence>
<reference evidence="3 4" key="1">
    <citation type="submission" date="2019-03" db="EMBL/GenBank/DDBJ databases">
        <title>Genomic Encyclopedia of Type Strains, Phase IV (KMG-IV): sequencing the most valuable type-strain genomes for metagenomic binning, comparative biology and taxonomic classification.</title>
        <authorList>
            <person name="Goeker M."/>
        </authorList>
    </citation>
    <scope>NUCLEOTIDE SEQUENCE [LARGE SCALE GENOMIC DNA]</scope>
    <source>
        <strain evidence="3 4">DSM 21153</strain>
    </source>
</reference>
<organism evidence="3 4">
    <name type="scientific">Rhodovulum steppense</name>
    <dbReference type="NCBI Taxonomy" id="540251"/>
    <lineage>
        <taxon>Bacteria</taxon>
        <taxon>Pseudomonadati</taxon>
        <taxon>Pseudomonadota</taxon>
        <taxon>Alphaproteobacteria</taxon>
        <taxon>Rhodobacterales</taxon>
        <taxon>Paracoccaceae</taxon>
        <taxon>Rhodovulum</taxon>
    </lineage>
</organism>
<name>A0A4R1YYH0_9RHOB</name>
<dbReference type="EMBL" id="SLVM01000005">
    <property type="protein sequence ID" value="TCM86137.1"/>
    <property type="molecule type" value="Genomic_DNA"/>
</dbReference>